<feature type="region of interest" description="Disordered" evidence="1">
    <location>
        <begin position="121"/>
        <end position="176"/>
    </location>
</feature>
<feature type="compositionally biased region" description="Polar residues" evidence="1">
    <location>
        <begin position="145"/>
        <end position="164"/>
    </location>
</feature>
<reference evidence="3 5" key="1">
    <citation type="submission" date="2020-01" db="EMBL/GenBank/DDBJ databases">
        <authorList>
            <consortium name="DOE Joint Genome Institute"/>
            <person name="Haridas S."/>
            <person name="Albert R."/>
            <person name="Binder M."/>
            <person name="Bloem J."/>
            <person name="Labutti K."/>
            <person name="Salamov A."/>
            <person name="Andreopoulos B."/>
            <person name="Baker S.E."/>
            <person name="Barry K."/>
            <person name="Bills G."/>
            <person name="Bluhm B.H."/>
            <person name="Cannon C."/>
            <person name="Castanera R."/>
            <person name="Culley D.E."/>
            <person name="Daum C."/>
            <person name="Ezra D."/>
            <person name="Gonzalez J.B."/>
            <person name="Henrissat B."/>
            <person name="Kuo A."/>
            <person name="Liang C."/>
            <person name="Lipzen A."/>
            <person name="Lutzoni F."/>
            <person name="Magnuson J."/>
            <person name="Mondo S."/>
            <person name="Nolan M."/>
            <person name="Ohm R."/>
            <person name="Pangilinan J."/>
            <person name="Park H.-J."/>
            <person name="Ramirez L."/>
            <person name="Alfaro M."/>
            <person name="Sun H."/>
            <person name="Tritt A."/>
            <person name="Yoshinaga Y."/>
            <person name="Zwiers L.-H."/>
            <person name="Turgeon B.G."/>
            <person name="Goodwin S.B."/>
            <person name="Spatafora J.W."/>
            <person name="Crous P.W."/>
            <person name="Grigoriev I.V."/>
        </authorList>
    </citation>
    <scope>NUCLEOTIDE SEQUENCE</scope>
    <source>
        <strain evidence="3 5">CBS 781.70</strain>
    </source>
</reference>
<gene>
    <name evidence="3 5" type="ORF">P152DRAFT_209595</name>
</gene>
<evidence type="ECO:0000256" key="1">
    <source>
        <dbReference type="SAM" id="MobiDB-lite"/>
    </source>
</evidence>
<dbReference type="OrthoDB" id="3514033at2759"/>
<dbReference type="Pfam" id="PF12898">
    <property type="entry name" value="Stc1"/>
    <property type="match status" value="1"/>
</dbReference>
<dbReference type="RefSeq" id="XP_033530419.1">
    <property type="nucleotide sequence ID" value="XM_033674406.1"/>
</dbReference>
<evidence type="ECO:0000313" key="4">
    <source>
        <dbReference type="Proteomes" id="UP000504638"/>
    </source>
</evidence>
<reference evidence="5" key="2">
    <citation type="submission" date="2020-04" db="EMBL/GenBank/DDBJ databases">
        <authorList>
            <consortium name="NCBI Genome Project"/>
        </authorList>
    </citation>
    <scope>NUCLEOTIDE SEQUENCE</scope>
    <source>
        <strain evidence="5">CBS 781.70</strain>
    </source>
</reference>
<accession>A0A6G1FSU7</accession>
<feature type="compositionally biased region" description="Basic and acidic residues" evidence="1">
    <location>
        <begin position="280"/>
        <end position="290"/>
    </location>
</feature>
<keyword evidence="4" id="KW-1185">Reference proteome</keyword>
<feature type="domain" description="Stc1" evidence="2">
    <location>
        <begin position="30"/>
        <end position="112"/>
    </location>
</feature>
<proteinExistence type="predicted"/>
<protein>
    <recommendedName>
        <fullName evidence="2">Stc1 domain-containing protein</fullName>
    </recommendedName>
</protein>
<feature type="region of interest" description="Disordered" evidence="1">
    <location>
        <begin position="210"/>
        <end position="304"/>
    </location>
</feature>
<dbReference type="AlphaFoldDB" id="A0A6G1FSU7"/>
<evidence type="ECO:0000313" key="3">
    <source>
        <dbReference type="EMBL" id="KAF1808788.1"/>
    </source>
</evidence>
<sequence length="304" mass="32471">MPSRRGNSGGGWSDLTAARVKSTPLPRMIKCTKCGKNKSAEAFSNKQLNQVRASVAKFGQGASIPGVRCTACTPGAQEQGTCVMCHKIKPLLEFSKRQRGEGDQKKCEECMEEHLVLADVPMEHEVNSVPPSIEDGSETDEDSSYKTGLSSRLGTLEISSNYTGESKDTTSKPSGIRLPVDLQSFLESDELFESSTSKSKASRRGLMIGFSNASKAPPHATSSSAYDPYDAPSQADDDAINRATAAMLQAAPVPPPSGASRSKFARVKAAKPVRSGKSGFSDDEKSDHGDWSTVDSDSEDDELP</sequence>
<organism evidence="3">
    <name type="scientific">Eremomyces bilateralis CBS 781.70</name>
    <dbReference type="NCBI Taxonomy" id="1392243"/>
    <lineage>
        <taxon>Eukaryota</taxon>
        <taxon>Fungi</taxon>
        <taxon>Dikarya</taxon>
        <taxon>Ascomycota</taxon>
        <taxon>Pezizomycotina</taxon>
        <taxon>Dothideomycetes</taxon>
        <taxon>Dothideomycetes incertae sedis</taxon>
        <taxon>Eremomycetales</taxon>
        <taxon>Eremomycetaceae</taxon>
        <taxon>Eremomyces</taxon>
    </lineage>
</organism>
<dbReference type="GeneID" id="54414976"/>
<dbReference type="Proteomes" id="UP000504638">
    <property type="component" value="Unplaced"/>
</dbReference>
<reference evidence="5" key="3">
    <citation type="submission" date="2025-04" db="UniProtKB">
        <authorList>
            <consortium name="RefSeq"/>
        </authorList>
    </citation>
    <scope>IDENTIFICATION</scope>
    <source>
        <strain evidence="5">CBS 781.70</strain>
    </source>
</reference>
<evidence type="ECO:0000259" key="2">
    <source>
        <dbReference type="Pfam" id="PF12898"/>
    </source>
</evidence>
<dbReference type="InterPro" id="IPR024630">
    <property type="entry name" value="Stc1"/>
</dbReference>
<evidence type="ECO:0000313" key="5">
    <source>
        <dbReference type="RefSeq" id="XP_033530419.1"/>
    </source>
</evidence>
<dbReference type="EMBL" id="ML975179">
    <property type="protein sequence ID" value="KAF1808788.1"/>
    <property type="molecule type" value="Genomic_DNA"/>
</dbReference>
<name>A0A6G1FSU7_9PEZI</name>